<sequence>MKRTVFKAFLKKIYEKFFFRVPALKLSLYPIEIPEIVVEADLDFLLLELPARYMPLMPNGLAYVHNLLKDSGVKCQTIDVNIIFYHRYHSQKILNKRNKIYMPSGRLMVEDPWDNTSEAEWAKDDFIDYFWPQIEDIIRQIVEQKPKAVGISLNGFNRRLASRFVKKLKEQAVNIVVIAGGYDCVYPYVGPQVFQDYDYMVIGEAEPVIKSLVQAIIRRERPKDLPGVVSKFDSPSREFEAAPLFRDLDSLEFPKYEWVPQFYYQTFDRKHLIPITGSRGCNWSKCRFCAECFPFRKRSPKNVVDEMEYWTKFSMHTFHFNESDVNGDHQNLFEICSEIIKRELKVRLVGQLRIDKRNTKEYFEHLHKAGFTHLRFGVDGWSTNTLKLQCKGYTMESVYQNLKDCHDSGIFTAVNIVIGVPGETDDDVEESISHMTNLRSYIDLVESMNTLILAAGSEYFRNSDKYKIRFREKKESLLRQHPTSIPEALWFSEDPYIDQKVRVERLNKICKKLHKNGVAIGSFASKVVEKIRKKAS</sequence>
<reference evidence="7 8" key="1">
    <citation type="journal article" date="2016" name="Nat. Commun.">
        <title>Thousands of microbial genomes shed light on interconnected biogeochemical processes in an aquifer system.</title>
        <authorList>
            <person name="Anantharaman K."/>
            <person name="Brown C.T."/>
            <person name="Hug L.A."/>
            <person name="Sharon I."/>
            <person name="Castelle C.J."/>
            <person name="Probst A.J."/>
            <person name="Thomas B.C."/>
            <person name="Singh A."/>
            <person name="Wilkins M.J."/>
            <person name="Karaoz U."/>
            <person name="Brodie E.L."/>
            <person name="Williams K.H."/>
            <person name="Hubbard S.S."/>
            <person name="Banfield J.F."/>
        </authorList>
    </citation>
    <scope>NUCLEOTIDE SEQUENCE [LARGE SCALE GENOMIC DNA]</scope>
</reference>
<organism evidence="7 8">
    <name type="scientific">Candidatus Danuiimicrobium aquiferis</name>
    <dbReference type="NCBI Taxonomy" id="1801832"/>
    <lineage>
        <taxon>Bacteria</taxon>
        <taxon>Pseudomonadati</taxon>
        <taxon>Candidatus Omnitrophota</taxon>
        <taxon>Candidatus Danuiimicrobium</taxon>
    </lineage>
</organism>
<dbReference type="SMART" id="SM00729">
    <property type="entry name" value="Elp3"/>
    <property type="match status" value="1"/>
</dbReference>
<proteinExistence type="predicted"/>
<dbReference type="GO" id="GO:0046872">
    <property type="term" value="F:metal ion binding"/>
    <property type="evidence" value="ECO:0007669"/>
    <property type="project" value="UniProtKB-KW"/>
</dbReference>
<dbReference type="AlphaFoldDB" id="A0A1G1KQD9"/>
<dbReference type="EMBL" id="MHFR01000069">
    <property type="protein sequence ID" value="OGW95045.1"/>
    <property type="molecule type" value="Genomic_DNA"/>
</dbReference>
<dbReference type="SFLD" id="SFLDS00029">
    <property type="entry name" value="Radical_SAM"/>
    <property type="match status" value="1"/>
</dbReference>
<dbReference type="Pfam" id="PF04055">
    <property type="entry name" value="Radical_SAM"/>
    <property type="match status" value="1"/>
</dbReference>
<keyword evidence="5" id="KW-0411">Iron-sulfur</keyword>
<dbReference type="GO" id="GO:0051539">
    <property type="term" value="F:4 iron, 4 sulfur cluster binding"/>
    <property type="evidence" value="ECO:0007669"/>
    <property type="project" value="UniProtKB-KW"/>
</dbReference>
<evidence type="ECO:0000259" key="6">
    <source>
        <dbReference type="PROSITE" id="PS51332"/>
    </source>
</evidence>
<dbReference type="InterPro" id="IPR034466">
    <property type="entry name" value="Methyltransferase_Class_B"/>
</dbReference>
<dbReference type="GO" id="GO:0003824">
    <property type="term" value="F:catalytic activity"/>
    <property type="evidence" value="ECO:0007669"/>
    <property type="project" value="InterPro"/>
</dbReference>
<name>A0A1G1KQD9_9BACT</name>
<evidence type="ECO:0000313" key="7">
    <source>
        <dbReference type="EMBL" id="OGW95045.1"/>
    </source>
</evidence>
<dbReference type="GO" id="GO:0031419">
    <property type="term" value="F:cobalamin binding"/>
    <property type="evidence" value="ECO:0007669"/>
    <property type="project" value="InterPro"/>
</dbReference>
<dbReference type="Proteomes" id="UP000178187">
    <property type="component" value="Unassembled WGS sequence"/>
</dbReference>
<dbReference type="InterPro" id="IPR023404">
    <property type="entry name" value="rSAM_horseshoe"/>
</dbReference>
<dbReference type="InterPro" id="IPR058240">
    <property type="entry name" value="rSAM_sf"/>
</dbReference>
<dbReference type="SFLD" id="SFLDG01082">
    <property type="entry name" value="B12-binding_domain_containing"/>
    <property type="match status" value="1"/>
</dbReference>
<dbReference type="PROSITE" id="PS51332">
    <property type="entry name" value="B12_BINDING"/>
    <property type="match status" value="1"/>
</dbReference>
<dbReference type="InterPro" id="IPR051198">
    <property type="entry name" value="BchE-like"/>
</dbReference>
<evidence type="ECO:0000256" key="4">
    <source>
        <dbReference type="ARBA" id="ARBA00023004"/>
    </source>
</evidence>
<dbReference type="SFLD" id="SFLDG01123">
    <property type="entry name" value="methyltransferase_(Class_B)"/>
    <property type="match status" value="1"/>
</dbReference>
<evidence type="ECO:0000256" key="2">
    <source>
        <dbReference type="ARBA" id="ARBA00022691"/>
    </source>
</evidence>
<evidence type="ECO:0000256" key="1">
    <source>
        <dbReference type="ARBA" id="ARBA00001966"/>
    </source>
</evidence>
<dbReference type="InterPro" id="IPR007197">
    <property type="entry name" value="rSAM"/>
</dbReference>
<keyword evidence="3" id="KW-0479">Metal-binding</keyword>
<dbReference type="Gene3D" id="3.80.30.20">
    <property type="entry name" value="tm_1862 like domain"/>
    <property type="match status" value="1"/>
</dbReference>
<feature type="domain" description="B12-binding" evidence="6">
    <location>
        <begin position="42"/>
        <end position="223"/>
    </location>
</feature>
<evidence type="ECO:0000256" key="3">
    <source>
        <dbReference type="ARBA" id="ARBA00022723"/>
    </source>
</evidence>
<dbReference type="InterPro" id="IPR006158">
    <property type="entry name" value="Cobalamin-bd"/>
</dbReference>
<dbReference type="PANTHER" id="PTHR43409">
    <property type="entry name" value="ANAEROBIC MAGNESIUM-PROTOPORPHYRIN IX MONOMETHYL ESTER CYCLASE-RELATED"/>
    <property type="match status" value="1"/>
</dbReference>
<comment type="cofactor">
    <cofactor evidence="1">
        <name>[4Fe-4S] cluster</name>
        <dbReference type="ChEBI" id="CHEBI:49883"/>
    </cofactor>
</comment>
<gene>
    <name evidence="7" type="ORF">A3G33_05275</name>
</gene>
<keyword evidence="4" id="KW-0408">Iron</keyword>
<keyword evidence="2" id="KW-0949">S-adenosyl-L-methionine</keyword>
<dbReference type="InterPro" id="IPR006638">
    <property type="entry name" value="Elp3/MiaA/NifB-like_rSAM"/>
</dbReference>
<evidence type="ECO:0000256" key="5">
    <source>
        <dbReference type="ARBA" id="ARBA00023014"/>
    </source>
</evidence>
<evidence type="ECO:0000313" key="8">
    <source>
        <dbReference type="Proteomes" id="UP000178187"/>
    </source>
</evidence>
<accession>A0A1G1KQD9</accession>
<protein>
    <recommendedName>
        <fullName evidence="6">B12-binding domain-containing protein</fullName>
    </recommendedName>
</protein>
<dbReference type="SUPFAM" id="SSF102114">
    <property type="entry name" value="Radical SAM enzymes"/>
    <property type="match status" value="1"/>
</dbReference>
<comment type="caution">
    <text evidence="7">The sequence shown here is derived from an EMBL/GenBank/DDBJ whole genome shotgun (WGS) entry which is preliminary data.</text>
</comment>
<dbReference type="Gene3D" id="3.40.50.280">
    <property type="entry name" value="Cobalamin-binding domain"/>
    <property type="match status" value="1"/>
</dbReference>